<comment type="subcellular location">
    <subcellularLocation>
        <location evidence="1">Cell membrane</location>
        <topology evidence="1">Peripheral membrane protein</topology>
    </subcellularLocation>
</comment>
<evidence type="ECO:0000256" key="2">
    <source>
        <dbReference type="ARBA" id="ARBA00022448"/>
    </source>
</evidence>
<dbReference type="InterPro" id="IPR017871">
    <property type="entry name" value="ABC_transporter-like_CS"/>
</dbReference>
<organism evidence="11 12">
    <name type="scientific">Tissierella pigra</name>
    <dbReference type="NCBI Taxonomy" id="2607614"/>
    <lineage>
        <taxon>Bacteria</taxon>
        <taxon>Bacillati</taxon>
        <taxon>Bacillota</taxon>
        <taxon>Tissierellia</taxon>
        <taxon>Tissierellales</taxon>
        <taxon>Tissierellaceae</taxon>
        <taxon>Tissierella</taxon>
    </lineage>
</organism>
<dbReference type="PROSITE" id="PS00211">
    <property type="entry name" value="ABC_TRANSPORTER_1"/>
    <property type="match status" value="1"/>
</dbReference>
<comment type="caution">
    <text evidence="11">The sequence shown here is derived from an EMBL/GenBank/DDBJ whole genome shotgun (WGS) entry which is preliminary data.</text>
</comment>
<evidence type="ECO:0000313" key="11">
    <source>
        <dbReference type="EMBL" id="MSU00496.1"/>
    </source>
</evidence>
<dbReference type="GO" id="GO:0006826">
    <property type="term" value="P:iron ion transport"/>
    <property type="evidence" value="ECO:0007669"/>
    <property type="project" value="UniProtKB-KW"/>
</dbReference>
<evidence type="ECO:0000259" key="10">
    <source>
        <dbReference type="PROSITE" id="PS50893"/>
    </source>
</evidence>
<evidence type="ECO:0000256" key="8">
    <source>
        <dbReference type="ARBA" id="ARBA00023065"/>
    </source>
</evidence>
<keyword evidence="8" id="KW-0406">Ion transport</keyword>
<dbReference type="PANTHER" id="PTHR42771">
    <property type="entry name" value="IRON(3+)-HYDROXAMATE IMPORT ATP-BINDING PROTEIN FHUC"/>
    <property type="match status" value="1"/>
</dbReference>
<dbReference type="AlphaFoldDB" id="A0A6N7XFJ1"/>
<protein>
    <submittedName>
        <fullName evidence="11">ABC transporter ATP-binding protein</fullName>
    </submittedName>
</protein>
<proteinExistence type="predicted"/>
<dbReference type="InterPro" id="IPR027417">
    <property type="entry name" value="P-loop_NTPase"/>
</dbReference>
<keyword evidence="2" id="KW-0813">Transport</keyword>
<accession>A0A6N7XFJ1</accession>
<evidence type="ECO:0000256" key="5">
    <source>
        <dbReference type="ARBA" id="ARBA00022741"/>
    </source>
</evidence>
<dbReference type="GO" id="GO:0005524">
    <property type="term" value="F:ATP binding"/>
    <property type="evidence" value="ECO:0007669"/>
    <property type="project" value="UniProtKB-KW"/>
</dbReference>
<dbReference type="Pfam" id="PF00005">
    <property type="entry name" value="ABC_tran"/>
    <property type="match status" value="1"/>
</dbReference>
<dbReference type="PROSITE" id="PS50893">
    <property type="entry name" value="ABC_TRANSPORTER_2"/>
    <property type="match status" value="1"/>
</dbReference>
<dbReference type="GO" id="GO:0005886">
    <property type="term" value="C:plasma membrane"/>
    <property type="evidence" value="ECO:0007669"/>
    <property type="project" value="UniProtKB-SubCell"/>
</dbReference>
<dbReference type="FunFam" id="3.40.50.300:FF:000134">
    <property type="entry name" value="Iron-enterobactin ABC transporter ATP-binding protein"/>
    <property type="match status" value="1"/>
</dbReference>
<evidence type="ECO:0000256" key="6">
    <source>
        <dbReference type="ARBA" id="ARBA00022840"/>
    </source>
</evidence>
<feature type="domain" description="ABC transporter" evidence="10">
    <location>
        <begin position="2"/>
        <end position="238"/>
    </location>
</feature>
<dbReference type="RefSeq" id="WP_154438921.1">
    <property type="nucleotide sequence ID" value="NZ_VUNQ01000004.1"/>
</dbReference>
<evidence type="ECO:0000256" key="1">
    <source>
        <dbReference type="ARBA" id="ARBA00004202"/>
    </source>
</evidence>
<dbReference type="InterPro" id="IPR051535">
    <property type="entry name" value="Siderophore_ABC-ATPase"/>
</dbReference>
<keyword evidence="3" id="KW-1003">Cell membrane</keyword>
<keyword evidence="4" id="KW-0410">Iron transport</keyword>
<evidence type="ECO:0000313" key="12">
    <source>
        <dbReference type="Proteomes" id="UP000469523"/>
    </source>
</evidence>
<dbReference type="Gene3D" id="3.40.50.300">
    <property type="entry name" value="P-loop containing nucleotide triphosphate hydrolases"/>
    <property type="match status" value="1"/>
</dbReference>
<dbReference type="EMBL" id="VUNQ01000004">
    <property type="protein sequence ID" value="MSU00496.1"/>
    <property type="molecule type" value="Genomic_DNA"/>
</dbReference>
<keyword evidence="5" id="KW-0547">Nucleotide-binding</keyword>
<dbReference type="PANTHER" id="PTHR42771:SF4">
    <property type="entry name" value="IRON(3+)-HYDROXAMATE IMPORT ATP-BINDING PROTEIN FHUC"/>
    <property type="match status" value="1"/>
</dbReference>
<evidence type="ECO:0000256" key="4">
    <source>
        <dbReference type="ARBA" id="ARBA00022496"/>
    </source>
</evidence>
<evidence type="ECO:0000256" key="3">
    <source>
        <dbReference type="ARBA" id="ARBA00022475"/>
    </source>
</evidence>
<evidence type="ECO:0000256" key="7">
    <source>
        <dbReference type="ARBA" id="ARBA00023004"/>
    </source>
</evidence>
<keyword evidence="12" id="KW-1185">Reference proteome</keyword>
<dbReference type="SMART" id="SM00382">
    <property type="entry name" value="AAA"/>
    <property type="match status" value="1"/>
</dbReference>
<gene>
    <name evidence="11" type="ORF">FYJ83_03320</name>
</gene>
<keyword evidence="9" id="KW-0472">Membrane</keyword>
<dbReference type="InterPro" id="IPR003593">
    <property type="entry name" value="AAA+_ATPase"/>
</dbReference>
<dbReference type="InterPro" id="IPR003439">
    <property type="entry name" value="ABC_transporter-like_ATP-bd"/>
</dbReference>
<evidence type="ECO:0000256" key="9">
    <source>
        <dbReference type="ARBA" id="ARBA00023136"/>
    </source>
</evidence>
<keyword evidence="7" id="KW-0408">Iron</keyword>
<keyword evidence="6 11" id="KW-0067">ATP-binding</keyword>
<dbReference type="Proteomes" id="UP000469523">
    <property type="component" value="Unassembled WGS sequence"/>
</dbReference>
<name>A0A6N7XFJ1_9FIRM</name>
<dbReference type="SUPFAM" id="SSF52540">
    <property type="entry name" value="P-loop containing nucleoside triphosphate hydrolases"/>
    <property type="match status" value="1"/>
</dbReference>
<reference evidence="11 12" key="1">
    <citation type="submission" date="2019-09" db="EMBL/GenBank/DDBJ databases">
        <title>In-depth cultivation of the pig gut microbiome towards novel bacterial diversity and tailored functional studies.</title>
        <authorList>
            <person name="Wylensek D."/>
            <person name="Hitch T.C.A."/>
            <person name="Clavel T."/>
        </authorList>
    </citation>
    <scope>NUCLEOTIDE SEQUENCE [LARGE SCALE GENOMIC DNA]</scope>
    <source>
        <strain evidence="11 12">WCA3-693-APC-4?</strain>
    </source>
</reference>
<dbReference type="GO" id="GO:0016887">
    <property type="term" value="F:ATP hydrolysis activity"/>
    <property type="evidence" value="ECO:0007669"/>
    <property type="project" value="InterPro"/>
</dbReference>
<dbReference type="CDD" id="cd03214">
    <property type="entry name" value="ABC_Iron-Siderophores_B12_Hemin"/>
    <property type="match status" value="1"/>
</dbReference>
<sequence>MIEAKNLKISYEERVVVKDFSFNIEEGEMVSIIGPNGSGKSTILKTISKLLKQQEGLIYLEKEDISHMNIKNIAKKMSTLSQHNKSPEDIEVKDLIYYGRLPHKKWYERKTKEDEEIINWAISQTSLNGYEEKKVSELSGGERQRVWIAMALAQKPKILLLDEPTTYLDICHQLEVMELIKSLNKELGLTVIMVLHDLGQAAKYSHRVVVIKDGNLVAKGSPYDILTEELIKEVYKVEVCIRKDILKGEIIIHPLGVCKSCEKRCQYEAI</sequence>